<dbReference type="InterPro" id="IPR036770">
    <property type="entry name" value="Ankyrin_rpt-contain_sf"/>
</dbReference>
<dbReference type="SMART" id="SM00248">
    <property type="entry name" value="ANK"/>
    <property type="match status" value="3"/>
</dbReference>
<feature type="non-terminal residue" evidence="6">
    <location>
        <position position="284"/>
    </location>
</feature>
<dbReference type="InterPro" id="IPR001496">
    <property type="entry name" value="SOCS_box"/>
</dbReference>
<accession>A0A7L2VUN0</accession>
<dbReference type="GO" id="GO:0016567">
    <property type="term" value="P:protein ubiquitination"/>
    <property type="evidence" value="ECO:0007669"/>
    <property type="project" value="UniProtKB-UniPathway"/>
</dbReference>
<organism evidence="6 7">
    <name type="scientific">Brachypteracias leptosomus</name>
    <name type="common">short-legged ground-roller</name>
    <dbReference type="NCBI Taxonomy" id="135165"/>
    <lineage>
        <taxon>Eukaryota</taxon>
        <taxon>Metazoa</taxon>
        <taxon>Chordata</taxon>
        <taxon>Craniata</taxon>
        <taxon>Vertebrata</taxon>
        <taxon>Euteleostomi</taxon>
        <taxon>Archelosauria</taxon>
        <taxon>Archosauria</taxon>
        <taxon>Dinosauria</taxon>
        <taxon>Saurischia</taxon>
        <taxon>Theropoda</taxon>
        <taxon>Coelurosauria</taxon>
        <taxon>Aves</taxon>
        <taxon>Neognathae</taxon>
        <taxon>Neoaves</taxon>
        <taxon>Telluraves</taxon>
        <taxon>Coraciimorphae</taxon>
        <taxon>Coraciiformes</taxon>
        <taxon>Brachypteraciidae</taxon>
        <taxon>Brachypteracias</taxon>
    </lineage>
</organism>
<reference evidence="6 7" key="1">
    <citation type="submission" date="2019-09" db="EMBL/GenBank/DDBJ databases">
        <title>Bird 10,000 Genomes (B10K) Project - Family phase.</title>
        <authorList>
            <person name="Zhang G."/>
        </authorList>
    </citation>
    <scope>NUCLEOTIDE SEQUENCE [LARGE SCALE GENOMIC DNA]</scope>
    <source>
        <strain evidence="6">B10K-DU-012-52</strain>
    </source>
</reference>
<protein>
    <submittedName>
        <fullName evidence="6">ASB8 protein</fullName>
    </submittedName>
</protein>
<dbReference type="GO" id="GO:0035556">
    <property type="term" value="P:intracellular signal transduction"/>
    <property type="evidence" value="ECO:0007669"/>
    <property type="project" value="InterPro"/>
</dbReference>
<evidence type="ECO:0000256" key="4">
    <source>
        <dbReference type="PROSITE-ProRule" id="PRU00023"/>
    </source>
</evidence>
<keyword evidence="7" id="KW-1185">Reference proteome</keyword>
<dbReference type="PANTHER" id="PTHR24134">
    <property type="entry name" value="ANKYRIN REPEAT-CONTAINING PROTEIN DDB_G0279043"/>
    <property type="match status" value="1"/>
</dbReference>
<comment type="pathway">
    <text evidence="1">Protein modification; protein ubiquitination.</text>
</comment>
<feature type="repeat" description="ANK" evidence="4">
    <location>
        <begin position="148"/>
        <end position="180"/>
    </location>
</feature>
<dbReference type="UniPathway" id="UPA00143"/>
<name>A0A7L2VUN0_9AVES</name>
<evidence type="ECO:0000256" key="1">
    <source>
        <dbReference type="ARBA" id="ARBA00004906"/>
    </source>
</evidence>
<dbReference type="Gene3D" id="1.10.750.20">
    <property type="entry name" value="SOCS box"/>
    <property type="match status" value="1"/>
</dbReference>
<proteinExistence type="predicted"/>
<dbReference type="SMART" id="SM00969">
    <property type="entry name" value="SOCS_box"/>
    <property type="match status" value="1"/>
</dbReference>
<keyword evidence="3 4" id="KW-0040">ANK repeat</keyword>
<dbReference type="InterPro" id="IPR002110">
    <property type="entry name" value="Ankyrin_rpt"/>
</dbReference>
<dbReference type="Gene3D" id="1.25.40.20">
    <property type="entry name" value="Ankyrin repeat-containing domain"/>
    <property type="match status" value="1"/>
</dbReference>
<keyword evidence="2" id="KW-0677">Repeat</keyword>
<dbReference type="PROSITE" id="PS50297">
    <property type="entry name" value="ANK_REP_REGION"/>
    <property type="match status" value="2"/>
</dbReference>
<dbReference type="SUPFAM" id="SSF48403">
    <property type="entry name" value="Ankyrin repeat"/>
    <property type="match status" value="1"/>
</dbReference>
<feature type="domain" description="SOCS box" evidence="5">
    <location>
        <begin position="231"/>
        <end position="284"/>
    </location>
</feature>
<dbReference type="PROSITE" id="PS50088">
    <property type="entry name" value="ANK_REPEAT"/>
    <property type="match status" value="2"/>
</dbReference>
<gene>
    <name evidence="6" type="primary">Asb8</name>
    <name evidence="6" type="ORF">BRALEP_R06853</name>
</gene>
<dbReference type="Proteomes" id="UP000520535">
    <property type="component" value="Unassembled WGS sequence"/>
</dbReference>
<dbReference type="OrthoDB" id="10258888at2759"/>
<dbReference type="EMBL" id="VYZX01026082">
    <property type="protein sequence ID" value="NXS61049.1"/>
    <property type="molecule type" value="Genomic_DNA"/>
</dbReference>
<dbReference type="FunFam" id="1.10.750.20:FF:000001">
    <property type="entry name" value="Ankyrin repeat and SOCS box containing 1"/>
    <property type="match status" value="1"/>
</dbReference>
<evidence type="ECO:0000256" key="2">
    <source>
        <dbReference type="ARBA" id="ARBA00022737"/>
    </source>
</evidence>
<sequence length="284" mass="31207">RRTMWYILQNLQTKYALSECLICSILAIPSVPHENVEDLIIRVSGAAPGGDLGGHPFLREITGCYGGVPQLEGRAGSGALDGYRRTALHYAAEKDIQCVVTLLQHGADPNGLDGKSNPPLHWAAFHNQAECARALLVNGALVNALDNNNDTPLSWAAMKANLESMGVLLEFGADPRKYNLKGQSPISRLLALMVRKLRTHRENTCLELLLRATAGVGLQRDLPCQLRRDRQLCEKLNSRCSTPASLKDLSRCAVRRSLGPRFLPEAVEQLPLPTTLKDYVLLKN</sequence>
<evidence type="ECO:0000313" key="7">
    <source>
        <dbReference type="Proteomes" id="UP000520535"/>
    </source>
</evidence>
<dbReference type="InterPro" id="IPR036036">
    <property type="entry name" value="SOCS_box-like_dom_sf"/>
</dbReference>
<evidence type="ECO:0000259" key="5">
    <source>
        <dbReference type="PROSITE" id="PS50225"/>
    </source>
</evidence>
<dbReference type="AlphaFoldDB" id="A0A7L2VUN0"/>
<dbReference type="PANTHER" id="PTHR24134:SF9">
    <property type="entry name" value="ANKYRIN REPEAT AND SOCS BOX PROTEIN 8"/>
    <property type="match status" value="1"/>
</dbReference>
<dbReference type="PROSITE" id="PS50225">
    <property type="entry name" value="SOCS"/>
    <property type="match status" value="1"/>
</dbReference>
<dbReference type="SUPFAM" id="SSF158235">
    <property type="entry name" value="SOCS box-like"/>
    <property type="match status" value="1"/>
</dbReference>
<feature type="repeat" description="ANK" evidence="4">
    <location>
        <begin position="115"/>
        <end position="147"/>
    </location>
</feature>
<evidence type="ECO:0000313" key="6">
    <source>
        <dbReference type="EMBL" id="NXS61049.1"/>
    </source>
</evidence>
<dbReference type="Pfam" id="PF12796">
    <property type="entry name" value="Ank_2"/>
    <property type="match status" value="1"/>
</dbReference>
<evidence type="ECO:0000256" key="3">
    <source>
        <dbReference type="ARBA" id="ARBA00023043"/>
    </source>
</evidence>
<dbReference type="Pfam" id="PF07525">
    <property type="entry name" value="SOCS_box"/>
    <property type="match status" value="1"/>
</dbReference>
<comment type="caution">
    <text evidence="6">The sequence shown here is derived from an EMBL/GenBank/DDBJ whole genome shotgun (WGS) entry which is preliminary data.</text>
</comment>
<feature type="non-terminal residue" evidence="6">
    <location>
        <position position="1"/>
    </location>
</feature>